<evidence type="ECO:0000313" key="11">
    <source>
        <dbReference type="EMBL" id="PIO72131.1"/>
    </source>
</evidence>
<evidence type="ECO:0000256" key="4">
    <source>
        <dbReference type="ARBA" id="ARBA00022475"/>
    </source>
</evidence>
<dbReference type="InterPro" id="IPR004878">
    <property type="entry name" value="Otopetrin"/>
</dbReference>
<dbReference type="GO" id="GO:0005886">
    <property type="term" value="C:plasma membrane"/>
    <property type="evidence" value="ECO:0007669"/>
    <property type="project" value="UniProtKB-SubCell"/>
</dbReference>
<dbReference type="OrthoDB" id="6429739at2759"/>
<dbReference type="Pfam" id="PF03189">
    <property type="entry name" value="Otopetrin"/>
    <property type="match status" value="1"/>
</dbReference>
<proteinExistence type="inferred from homology"/>
<dbReference type="AlphaFoldDB" id="A0A2G9UPD3"/>
<dbReference type="GO" id="GO:0015252">
    <property type="term" value="F:proton channel activity"/>
    <property type="evidence" value="ECO:0007669"/>
    <property type="project" value="InterPro"/>
</dbReference>
<evidence type="ECO:0000256" key="5">
    <source>
        <dbReference type="ARBA" id="ARBA00022692"/>
    </source>
</evidence>
<keyword evidence="12" id="KW-1185">Reference proteome</keyword>
<organism evidence="11 12">
    <name type="scientific">Teladorsagia circumcincta</name>
    <name type="common">Brown stomach worm</name>
    <name type="synonym">Ostertagia circumcincta</name>
    <dbReference type="NCBI Taxonomy" id="45464"/>
    <lineage>
        <taxon>Eukaryota</taxon>
        <taxon>Metazoa</taxon>
        <taxon>Ecdysozoa</taxon>
        <taxon>Nematoda</taxon>
        <taxon>Chromadorea</taxon>
        <taxon>Rhabditida</taxon>
        <taxon>Rhabditina</taxon>
        <taxon>Rhabditomorpha</taxon>
        <taxon>Strongyloidea</taxon>
        <taxon>Trichostrongylidae</taxon>
        <taxon>Teladorsagia</taxon>
    </lineage>
</organism>
<evidence type="ECO:0000256" key="3">
    <source>
        <dbReference type="ARBA" id="ARBA00022448"/>
    </source>
</evidence>
<dbReference type="Proteomes" id="UP000230423">
    <property type="component" value="Unassembled WGS sequence"/>
</dbReference>
<evidence type="ECO:0000256" key="6">
    <source>
        <dbReference type="ARBA" id="ARBA00022781"/>
    </source>
</evidence>
<evidence type="ECO:0000256" key="1">
    <source>
        <dbReference type="ARBA" id="ARBA00004651"/>
    </source>
</evidence>
<keyword evidence="3" id="KW-0813">Transport</keyword>
<keyword evidence="6" id="KW-0375">Hydrogen ion transport</keyword>
<comment type="subcellular location">
    <subcellularLocation>
        <location evidence="1">Cell membrane</location>
        <topology evidence="1">Multi-pass membrane protein</topology>
    </subcellularLocation>
</comment>
<name>A0A2G9UPD3_TELCI</name>
<keyword evidence="9" id="KW-0472">Membrane</keyword>
<keyword evidence="10" id="KW-0407">Ion channel</keyword>
<keyword evidence="8" id="KW-0406">Ion transport</keyword>
<comment type="similarity">
    <text evidence="2">Belongs to the otopetrin family.</text>
</comment>
<keyword evidence="4" id="KW-1003">Cell membrane</keyword>
<evidence type="ECO:0000313" key="12">
    <source>
        <dbReference type="Proteomes" id="UP000230423"/>
    </source>
</evidence>
<accession>A0A2G9UPD3</accession>
<protein>
    <submittedName>
        <fullName evidence="11">Uncharacterized protein</fullName>
    </submittedName>
</protein>
<keyword evidence="7" id="KW-1133">Transmembrane helix</keyword>
<evidence type="ECO:0000256" key="2">
    <source>
        <dbReference type="ARBA" id="ARBA00006513"/>
    </source>
</evidence>
<evidence type="ECO:0000256" key="9">
    <source>
        <dbReference type="ARBA" id="ARBA00023136"/>
    </source>
</evidence>
<keyword evidence="5" id="KW-0812">Transmembrane</keyword>
<gene>
    <name evidence="11" type="ORF">TELCIR_05954</name>
</gene>
<reference evidence="11 12" key="1">
    <citation type="submission" date="2015-09" db="EMBL/GenBank/DDBJ databases">
        <title>Draft genome of the parasitic nematode Teladorsagia circumcincta isolate WARC Sus (inbred).</title>
        <authorList>
            <person name="Mitreva M."/>
        </authorList>
    </citation>
    <scope>NUCLEOTIDE SEQUENCE [LARGE SCALE GENOMIC DNA]</scope>
    <source>
        <strain evidence="11 12">S</strain>
    </source>
</reference>
<evidence type="ECO:0000256" key="10">
    <source>
        <dbReference type="ARBA" id="ARBA00023303"/>
    </source>
</evidence>
<dbReference type="EMBL" id="KZ345761">
    <property type="protein sequence ID" value="PIO72131.1"/>
    <property type="molecule type" value="Genomic_DNA"/>
</dbReference>
<evidence type="ECO:0000256" key="7">
    <source>
        <dbReference type="ARBA" id="ARBA00022989"/>
    </source>
</evidence>
<feature type="non-terminal residue" evidence="11">
    <location>
        <position position="1"/>
    </location>
</feature>
<sequence>EDVFRAEALKTADLSQRQDSRLSFESDGTISEIKNCAEETWNEKGEAKIGMSSALTAFYSLFLTISALVLELSHVLSEEQEREINAKDMLSITGHHPVARFGTMHLIAANLWTWIRYVLLEEGAMEKEIREVFHAISNHTESGMDEATLDAFEHRSIESSCRSVECMLGRLIGLGSYIRKPNRALRISA</sequence>
<evidence type="ECO:0000256" key="8">
    <source>
        <dbReference type="ARBA" id="ARBA00023065"/>
    </source>
</evidence>